<evidence type="ECO:0000256" key="1">
    <source>
        <dbReference type="ARBA" id="ARBA00023125"/>
    </source>
</evidence>
<dbReference type="Pfam" id="PF00440">
    <property type="entry name" value="TetR_N"/>
    <property type="match status" value="1"/>
</dbReference>
<evidence type="ECO:0000259" key="3">
    <source>
        <dbReference type="PROSITE" id="PS50977"/>
    </source>
</evidence>
<evidence type="ECO:0000313" key="5">
    <source>
        <dbReference type="Proteomes" id="UP000218744"/>
    </source>
</evidence>
<dbReference type="Gene3D" id="1.10.357.10">
    <property type="entry name" value="Tetracycline Repressor, domain 2"/>
    <property type="match status" value="1"/>
</dbReference>
<accession>A0A2A5SJ56</accession>
<evidence type="ECO:0000256" key="2">
    <source>
        <dbReference type="PROSITE-ProRule" id="PRU00335"/>
    </source>
</evidence>
<proteinExistence type="predicted"/>
<name>A0A2A5SJ56_LACLH</name>
<dbReference type="Proteomes" id="UP000218744">
    <property type="component" value="Unassembled WGS sequence"/>
</dbReference>
<dbReference type="InterPro" id="IPR009057">
    <property type="entry name" value="Homeodomain-like_sf"/>
</dbReference>
<dbReference type="InterPro" id="IPR050624">
    <property type="entry name" value="HTH-type_Tx_Regulator"/>
</dbReference>
<dbReference type="GO" id="GO:0003677">
    <property type="term" value="F:DNA binding"/>
    <property type="evidence" value="ECO:0007669"/>
    <property type="project" value="UniProtKB-UniRule"/>
</dbReference>
<evidence type="ECO:0000313" key="4">
    <source>
        <dbReference type="EMBL" id="PCS13514.1"/>
    </source>
</evidence>
<comment type="caution">
    <text evidence="4">The sequence shown here is derived from an EMBL/GenBank/DDBJ whole genome shotgun (WGS) entry which is preliminary data.</text>
</comment>
<organism evidence="4 5">
    <name type="scientific">Lactococcus lactis subsp. hordniae</name>
    <dbReference type="NCBI Taxonomy" id="203404"/>
    <lineage>
        <taxon>Bacteria</taxon>
        <taxon>Bacillati</taxon>
        <taxon>Bacillota</taxon>
        <taxon>Bacilli</taxon>
        <taxon>Lactobacillales</taxon>
        <taxon>Streptococcaceae</taxon>
        <taxon>Lactococcus</taxon>
    </lineage>
</organism>
<dbReference type="PROSITE" id="PS50977">
    <property type="entry name" value="HTH_TETR_2"/>
    <property type="match status" value="1"/>
</dbReference>
<keyword evidence="1 2" id="KW-0238">DNA-binding</keyword>
<protein>
    <submittedName>
        <fullName evidence="4">TetR family transcriptional regulator</fullName>
    </submittedName>
</protein>
<dbReference type="PANTHER" id="PTHR43479:SF11">
    <property type="entry name" value="ACREF_ENVCD OPERON REPRESSOR-RELATED"/>
    <property type="match status" value="1"/>
</dbReference>
<dbReference type="AlphaFoldDB" id="A0A2A5SJ56"/>
<dbReference type="PANTHER" id="PTHR43479">
    <property type="entry name" value="ACREF/ENVCD OPERON REPRESSOR-RELATED"/>
    <property type="match status" value="1"/>
</dbReference>
<dbReference type="SUPFAM" id="SSF46689">
    <property type="entry name" value="Homeodomain-like"/>
    <property type="match status" value="1"/>
</dbReference>
<dbReference type="EMBL" id="JXKA01000006">
    <property type="protein sequence ID" value="PCS13514.1"/>
    <property type="molecule type" value="Genomic_DNA"/>
</dbReference>
<feature type="DNA-binding region" description="H-T-H motif" evidence="2">
    <location>
        <begin position="33"/>
        <end position="52"/>
    </location>
</feature>
<feature type="domain" description="HTH tetR-type" evidence="3">
    <location>
        <begin position="10"/>
        <end position="70"/>
    </location>
</feature>
<dbReference type="InterPro" id="IPR001647">
    <property type="entry name" value="HTH_TetR"/>
</dbReference>
<sequence>MKGTFMNQTEKKKKAILETTFHLLNQKTIREITVDEIAHKANVSKVTLFKYFHSKNQLIKQVIRQNLNQLSLEIKTLIESNLDFNQTYQAILQLKIQQLEHYQPIFSENMMAQYTNSPELLDDDALSLQKQIYLLLFQKGQAEGKISSDYRQENFLLILSIFNSGMKGLSMNLLIEKAEIISRFFLNGWK</sequence>
<gene>
    <name evidence="4" type="ORF">RU90_GL002228</name>
</gene>
<reference evidence="4 5" key="1">
    <citation type="submission" date="2014-12" db="EMBL/GenBank/DDBJ databases">
        <title>Draft genome sequences of 10 type strains of Lactococcus.</title>
        <authorList>
            <person name="Sun Z."/>
            <person name="Zhong Z."/>
            <person name="Liu W."/>
            <person name="Zhang W."/>
            <person name="Zhang H."/>
        </authorList>
    </citation>
    <scope>NUCLEOTIDE SEQUENCE [LARGE SCALE GENOMIC DNA]</scope>
    <source>
        <strain evidence="4 5">DSM 20450</strain>
    </source>
</reference>